<sequence length="149" mass="16109">MSERRFEWGGLGADRGDYVTAAEALAMLEVLCVAQADLSVSTAVRDGAAWARFTRGQRWALVSTPGSRWFSVETDTGHRLQLVDANSSKDQSAQLLAAYVDIAEAYVRGDARPAPGRGLGGSTLTVEVDGRQVILTQPLARRVRSLFGR</sequence>
<organism evidence="1 2">
    <name type="scientific">Microbacterium enclense</name>
    <dbReference type="NCBI Taxonomy" id="993073"/>
    <lineage>
        <taxon>Bacteria</taxon>
        <taxon>Bacillati</taxon>
        <taxon>Actinomycetota</taxon>
        <taxon>Actinomycetes</taxon>
        <taxon>Micrococcales</taxon>
        <taxon>Microbacteriaceae</taxon>
        <taxon>Microbacterium</taxon>
    </lineage>
</organism>
<dbReference type="STRING" id="993073.AS029_08615"/>
<name>A0A1G6KIA6_9MICO</name>
<dbReference type="EMBL" id="FMYG01000004">
    <property type="protein sequence ID" value="SDC30558.1"/>
    <property type="molecule type" value="Genomic_DNA"/>
</dbReference>
<dbReference type="RefSeq" id="WP_058232186.1">
    <property type="nucleotide sequence ID" value="NZ_FMYG01000004.1"/>
</dbReference>
<gene>
    <name evidence="1" type="ORF">SAMN05216418_1988</name>
</gene>
<proteinExistence type="predicted"/>
<dbReference type="Proteomes" id="UP000183203">
    <property type="component" value="Unassembled WGS sequence"/>
</dbReference>
<dbReference type="OrthoDB" id="5079652at2"/>
<accession>A0A1G6KIA6</accession>
<evidence type="ECO:0000313" key="2">
    <source>
        <dbReference type="Proteomes" id="UP000183203"/>
    </source>
</evidence>
<evidence type="ECO:0000313" key="1">
    <source>
        <dbReference type="EMBL" id="SDC30558.1"/>
    </source>
</evidence>
<dbReference type="AlphaFoldDB" id="A0A1G6KIA6"/>
<protein>
    <submittedName>
        <fullName evidence="1">Uncharacterized protein</fullName>
    </submittedName>
</protein>
<reference evidence="1 2" key="1">
    <citation type="submission" date="2016-09" db="EMBL/GenBank/DDBJ databases">
        <authorList>
            <person name="Capua I."/>
            <person name="De Benedictis P."/>
            <person name="Joannis T."/>
            <person name="Lombin L.H."/>
            <person name="Cattoli G."/>
        </authorList>
    </citation>
    <scope>NUCLEOTIDE SEQUENCE [LARGE SCALE GENOMIC DNA]</scope>
    <source>
        <strain evidence="1 2">NIO-1002</strain>
    </source>
</reference>